<protein>
    <submittedName>
        <fullName evidence="2">Uncharacterized protein</fullName>
    </submittedName>
</protein>
<feature type="compositionally biased region" description="Pro residues" evidence="1">
    <location>
        <begin position="1122"/>
        <end position="1131"/>
    </location>
</feature>
<feature type="compositionally biased region" description="Acidic residues" evidence="1">
    <location>
        <begin position="775"/>
        <end position="787"/>
    </location>
</feature>
<keyword evidence="3" id="KW-1185">Reference proteome</keyword>
<feature type="compositionally biased region" description="Basic and acidic residues" evidence="1">
    <location>
        <begin position="731"/>
        <end position="741"/>
    </location>
</feature>
<feature type="region of interest" description="Disordered" evidence="1">
    <location>
        <begin position="1083"/>
        <end position="1147"/>
    </location>
</feature>
<comment type="caution">
    <text evidence="2">The sequence shown here is derived from an EMBL/GenBank/DDBJ whole genome shotgun (WGS) entry which is preliminary data.</text>
</comment>
<organism evidence="2 3">
    <name type="scientific">Mycena metata</name>
    <dbReference type="NCBI Taxonomy" id="1033252"/>
    <lineage>
        <taxon>Eukaryota</taxon>
        <taxon>Fungi</taxon>
        <taxon>Dikarya</taxon>
        <taxon>Basidiomycota</taxon>
        <taxon>Agaricomycotina</taxon>
        <taxon>Agaricomycetes</taxon>
        <taxon>Agaricomycetidae</taxon>
        <taxon>Agaricales</taxon>
        <taxon>Marasmiineae</taxon>
        <taxon>Mycenaceae</taxon>
        <taxon>Mycena</taxon>
    </lineage>
</organism>
<feature type="region of interest" description="Disordered" evidence="1">
    <location>
        <begin position="424"/>
        <end position="656"/>
    </location>
</feature>
<dbReference type="Proteomes" id="UP001215598">
    <property type="component" value="Unassembled WGS sequence"/>
</dbReference>
<sequence length="1351" mass="145951">MPASRTEMARVASAIDVLKKVSSKSKNTSIQLAVGELKSVLALLSSSADRSDRLSKIFREKLSPLYVAFPTPMCQFAAAVIGAIFSEKIEPACKAEDFDLQFRWELAQKSVVGSIFDFVDDRSSDANKLAVATALNGPLCDMFFGTPFKWTCITLVSNVTQLLTETATNNGDNQSQLRTDKILGAKRIGVALSQSRDYVVIDSLIYLIGALLPARQAAAKRTDFVNGIFTPELFSCSAKIKSFIGASSGTDWDPVAAQIINECLAKDLSYPQPFYVSGLRTSTPQSNIVDPLFIDNKGLFANTEEAGMVDSYQVPFSTMDRIKIGGPGGTSTQVSIQFSAAPRVGAQVDLPAEKTPGTISFHLKNTDATRFLETLKARGVSHLISDPKISKIAEGGLSLEFNASERKPSTQQEKVAKVEQLWQSNASRGEPTSPLVGHSSKEPSDKHDTSDAANSDSRDASSQHDAIYGEELSDVSDDDDEERRTKAKSSKAKAPPTARAPSPAVVVSSASRPRVRIVLDSDEEDDKAPVEKPPRNAAPRKSAMKKVAVESDADELESSVVSNPKDKDFEPTQSVPEPFADAPPARVTRGAAKKNPAPAEGPVTSKPSKASATALKRDVDADNVDAPEPARSIRRPAGKKPPPVDDELSMSEEVDEMPAQLIMDVKPAAKAQENANAMSTTKAVKAEAALGKPGIDTKSGRKRLKADDDEEDVAEDADVVTDRRTTKRLRGATDDEPRPFPRSDSAIVFGTVKPPPSKKRYGGKKGRTSSPPPDTIDDTDMAVDYDEPPAAPEKVPAKTGKVAAKKPAKPEPVNDGRKGRVAAMKGKAGQNVGKPVPASKAPQKSKIVPTEKAKAAVQTETANEDSIELVSDEEVKPTRRSTRATKAVISSKSTVPVVEDVPKPKTKQEKKPRKAPWEDMHLKKKDDADAVMHEAVTPSKLPAGTDTFEEYEVPLKGSASSDPPPIPQDDVPMLDLTHGDLPPPNAKKVQLDGITLPDDFASALDSAFALHADPMSAIPVDSIPVDSVPASARSPLFIDRPTVDSKSATVAVARSTTPVRPQAYSSPVAKSEPLLPLPMAKFKSEVSSRPQKMATPPPIRPTKLPSPVHQLTPPNRMTFKKPPTPLPPSPSPVHQVAPPRSPAPKAHRKLLEDSPFPQRVHETTVFAPSRASPLVVQRKTHSSRMPNNDAYEHTPDLGRPARTFGRVPSKHKADARDHDHTKRSYSPMQGIVEILSEIQTVVVERISRRFDDVQSDVRAGRDAILRGAAENLESMCGESEAHFNTLVDLEEEYAAYHRKIIAGWDDMHKSTAAMSKALGQIIQQHDRHSLSKKLPPTMFTVPAILRKPISL</sequence>
<feature type="compositionally biased region" description="Acidic residues" evidence="1">
    <location>
        <begin position="862"/>
        <end position="872"/>
    </location>
</feature>
<feature type="compositionally biased region" description="Basic and acidic residues" evidence="1">
    <location>
        <begin position="900"/>
        <end position="921"/>
    </location>
</feature>
<feature type="compositionally biased region" description="Low complexity" evidence="1">
    <location>
        <begin position="492"/>
        <end position="512"/>
    </location>
</feature>
<feature type="compositionally biased region" description="Acidic residues" evidence="1">
    <location>
        <begin position="644"/>
        <end position="656"/>
    </location>
</feature>
<proteinExistence type="predicted"/>
<name>A0AAD7NQA6_9AGAR</name>
<gene>
    <name evidence="2" type="ORF">B0H16DRAFT_1881531</name>
</gene>
<feature type="region of interest" description="Disordered" evidence="1">
    <location>
        <begin position="1044"/>
        <end position="1070"/>
    </location>
</feature>
<feature type="compositionally biased region" description="Basic and acidic residues" evidence="1">
    <location>
        <begin position="439"/>
        <end position="462"/>
    </location>
</feature>
<feature type="compositionally biased region" description="Basic and acidic residues" evidence="1">
    <location>
        <begin position="1211"/>
        <end position="1222"/>
    </location>
</feature>
<feature type="region of interest" description="Disordered" evidence="1">
    <location>
        <begin position="955"/>
        <end position="988"/>
    </location>
</feature>
<feature type="region of interest" description="Disordered" evidence="1">
    <location>
        <begin position="1173"/>
        <end position="1223"/>
    </location>
</feature>
<feature type="compositionally biased region" description="Polar residues" evidence="1">
    <location>
        <begin position="1044"/>
        <end position="1065"/>
    </location>
</feature>
<feature type="compositionally biased region" description="Polar residues" evidence="1">
    <location>
        <begin position="673"/>
        <end position="682"/>
    </location>
</feature>
<dbReference type="EMBL" id="JARKIB010000016">
    <property type="protein sequence ID" value="KAJ7770528.1"/>
    <property type="molecule type" value="Genomic_DNA"/>
</dbReference>
<evidence type="ECO:0000313" key="2">
    <source>
        <dbReference type="EMBL" id="KAJ7770528.1"/>
    </source>
</evidence>
<feature type="compositionally biased region" description="Low complexity" evidence="1">
    <location>
        <begin position="792"/>
        <end position="802"/>
    </location>
</feature>
<feature type="compositionally biased region" description="Basic and acidic residues" evidence="1">
    <location>
        <begin position="808"/>
        <end position="818"/>
    </location>
</feature>
<feature type="compositionally biased region" description="Acidic residues" evidence="1">
    <location>
        <begin position="707"/>
        <end position="719"/>
    </location>
</feature>
<feature type="compositionally biased region" description="Acidic residues" evidence="1">
    <location>
        <begin position="471"/>
        <end position="481"/>
    </location>
</feature>
<reference evidence="2" key="1">
    <citation type="submission" date="2023-03" db="EMBL/GenBank/DDBJ databases">
        <title>Massive genome expansion in bonnet fungi (Mycena s.s.) driven by repeated elements and novel gene families across ecological guilds.</title>
        <authorList>
            <consortium name="Lawrence Berkeley National Laboratory"/>
            <person name="Harder C.B."/>
            <person name="Miyauchi S."/>
            <person name="Viragh M."/>
            <person name="Kuo A."/>
            <person name="Thoen E."/>
            <person name="Andreopoulos B."/>
            <person name="Lu D."/>
            <person name="Skrede I."/>
            <person name="Drula E."/>
            <person name="Henrissat B."/>
            <person name="Morin E."/>
            <person name="Kohler A."/>
            <person name="Barry K."/>
            <person name="LaButti K."/>
            <person name="Morin E."/>
            <person name="Salamov A."/>
            <person name="Lipzen A."/>
            <person name="Mereny Z."/>
            <person name="Hegedus B."/>
            <person name="Baldrian P."/>
            <person name="Stursova M."/>
            <person name="Weitz H."/>
            <person name="Taylor A."/>
            <person name="Grigoriev I.V."/>
            <person name="Nagy L.G."/>
            <person name="Martin F."/>
            <person name="Kauserud H."/>
        </authorList>
    </citation>
    <scope>NUCLEOTIDE SEQUENCE</scope>
    <source>
        <strain evidence="2">CBHHK182m</strain>
    </source>
</reference>
<accession>A0AAD7NQA6</accession>
<evidence type="ECO:0000256" key="1">
    <source>
        <dbReference type="SAM" id="MobiDB-lite"/>
    </source>
</evidence>
<feature type="compositionally biased region" description="Basic residues" evidence="1">
    <location>
        <begin position="756"/>
        <end position="767"/>
    </location>
</feature>
<feature type="region of interest" description="Disordered" evidence="1">
    <location>
        <begin position="670"/>
        <end position="921"/>
    </location>
</feature>
<evidence type="ECO:0000313" key="3">
    <source>
        <dbReference type="Proteomes" id="UP001215598"/>
    </source>
</evidence>